<keyword evidence="1" id="KW-0472">Membrane</keyword>
<dbReference type="EMBL" id="BAABRL010000005">
    <property type="protein sequence ID" value="GAA5495596.1"/>
    <property type="molecule type" value="Genomic_DNA"/>
</dbReference>
<evidence type="ECO:0000313" key="3">
    <source>
        <dbReference type="Proteomes" id="UP001424741"/>
    </source>
</evidence>
<reference evidence="2 3" key="1">
    <citation type="submission" date="2024-02" db="EMBL/GenBank/DDBJ databases">
        <title>Rubritalea halochordaticola NBRC 107102.</title>
        <authorList>
            <person name="Ichikawa N."/>
            <person name="Katano-Makiyama Y."/>
            <person name="Hidaka K."/>
        </authorList>
    </citation>
    <scope>NUCLEOTIDE SEQUENCE [LARGE SCALE GENOMIC DNA]</scope>
    <source>
        <strain evidence="2 3">NBRC 107102</strain>
    </source>
</reference>
<evidence type="ECO:0000313" key="2">
    <source>
        <dbReference type="EMBL" id="GAA5495596.1"/>
    </source>
</evidence>
<dbReference type="PANTHER" id="PTHR30273">
    <property type="entry name" value="PERIPLASMIC SIGNAL SENSOR AND SIGMA FACTOR ACTIVATOR FECR-RELATED"/>
    <property type="match status" value="1"/>
</dbReference>
<keyword evidence="1" id="KW-1133">Transmembrane helix</keyword>
<protein>
    <recommendedName>
        <fullName evidence="4">FecR protein domain-containing protein</fullName>
    </recommendedName>
</protein>
<name>A0ABP9UYS9_9BACT</name>
<keyword evidence="1" id="KW-0812">Transmembrane</keyword>
<dbReference type="RefSeq" id="WP_346188370.1">
    <property type="nucleotide sequence ID" value="NZ_BAABRL010000005.1"/>
</dbReference>
<proteinExistence type="predicted"/>
<dbReference type="Gene3D" id="2.60.120.1440">
    <property type="match status" value="1"/>
</dbReference>
<dbReference type="Proteomes" id="UP001424741">
    <property type="component" value="Unassembled WGS sequence"/>
</dbReference>
<sequence length="476" mass="51782">MGNHENGNDQARGGDDLHALVESALNHELTHDEISELNRILPENEEACRYFIEMQMLNDRLAQKLAGEEASVIVPFVEKTPVKRNYKPWFTGSAAAVAAVLLVMGLYTILVLKPAFQVVQSTVKGGVYQAGQELKDGTHLSFELGSLQLRNADGLDMVITGPADVELHDSGAITVNQASLYTISGGDKLLIKTASGELRNLGTTYGVQQKENGETRLDVFEGSVEITQENQEPLALAGGVAGVFSSKAWPPAKEKADRSRYTLNPHSGFAVNFRHKDAQPISGDVPFQASWAEATEPRGFLVPPGTGVGVEWLGQSLHLREGTVEDKLKPYASHLRCYLDRRTRDPLYREMKLDETKHGAGIRLSGLNGWYKRMGAKGYRLIVLRAGSRSDYVFTPLSIHAGGTADGTVLGTFPVVDSKSVILPGAEEHLGGRIADQKIPLTLTNDRILLTVPPQSGDLNQPRSNIAAVIVEPVFE</sequence>
<keyword evidence="3" id="KW-1185">Reference proteome</keyword>
<feature type="transmembrane region" description="Helical" evidence="1">
    <location>
        <begin position="89"/>
        <end position="112"/>
    </location>
</feature>
<evidence type="ECO:0000256" key="1">
    <source>
        <dbReference type="SAM" id="Phobius"/>
    </source>
</evidence>
<comment type="caution">
    <text evidence="2">The sequence shown here is derived from an EMBL/GenBank/DDBJ whole genome shotgun (WGS) entry which is preliminary data.</text>
</comment>
<dbReference type="PANTHER" id="PTHR30273:SF2">
    <property type="entry name" value="PROTEIN FECR"/>
    <property type="match status" value="1"/>
</dbReference>
<gene>
    <name evidence="2" type="ORF">Rhal01_01775</name>
</gene>
<evidence type="ECO:0008006" key="4">
    <source>
        <dbReference type="Google" id="ProtNLM"/>
    </source>
</evidence>
<organism evidence="2 3">
    <name type="scientific">Rubritalea halochordaticola</name>
    <dbReference type="NCBI Taxonomy" id="714537"/>
    <lineage>
        <taxon>Bacteria</taxon>
        <taxon>Pseudomonadati</taxon>
        <taxon>Verrucomicrobiota</taxon>
        <taxon>Verrucomicrobiia</taxon>
        <taxon>Verrucomicrobiales</taxon>
        <taxon>Rubritaleaceae</taxon>
        <taxon>Rubritalea</taxon>
    </lineage>
</organism>
<accession>A0ABP9UYS9</accession>
<dbReference type="InterPro" id="IPR012373">
    <property type="entry name" value="Ferrdict_sens_TM"/>
</dbReference>